<accession>A0A517PH06</accession>
<protein>
    <submittedName>
        <fullName evidence="1">Uncharacterized protein</fullName>
    </submittedName>
</protein>
<organism evidence="1 2">
    <name type="scientific">Gimesia chilikensis</name>
    <dbReference type="NCBI Taxonomy" id="2605989"/>
    <lineage>
        <taxon>Bacteria</taxon>
        <taxon>Pseudomonadati</taxon>
        <taxon>Planctomycetota</taxon>
        <taxon>Planctomycetia</taxon>
        <taxon>Planctomycetales</taxon>
        <taxon>Planctomycetaceae</taxon>
        <taxon>Gimesia</taxon>
    </lineage>
</organism>
<dbReference type="OrthoDB" id="8851623at2"/>
<evidence type="ECO:0000313" key="1">
    <source>
        <dbReference type="EMBL" id="QDT18651.1"/>
    </source>
</evidence>
<proteinExistence type="predicted"/>
<evidence type="ECO:0000313" key="2">
    <source>
        <dbReference type="Proteomes" id="UP000320421"/>
    </source>
</evidence>
<reference evidence="1 2" key="1">
    <citation type="submission" date="2019-02" db="EMBL/GenBank/DDBJ databases">
        <title>Deep-cultivation of Planctomycetes and their phenomic and genomic characterization uncovers novel biology.</title>
        <authorList>
            <person name="Wiegand S."/>
            <person name="Jogler M."/>
            <person name="Boedeker C."/>
            <person name="Pinto D."/>
            <person name="Vollmers J."/>
            <person name="Rivas-Marin E."/>
            <person name="Kohn T."/>
            <person name="Peeters S.H."/>
            <person name="Heuer A."/>
            <person name="Rast P."/>
            <person name="Oberbeckmann S."/>
            <person name="Bunk B."/>
            <person name="Jeske O."/>
            <person name="Meyerdierks A."/>
            <person name="Storesund J.E."/>
            <person name="Kallscheuer N."/>
            <person name="Luecker S."/>
            <person name="Lage O.M."/>
            <person name="Pohl T."/>
            <person name="Merkel B.J."/>
            <person name="Hornburger P."/>
            <person name="Mueller R.-W."/>
            <person name="Bruemmer F."/>
            <person name="Labrenz M."/>
            <person name="Spormann A.M."/>
            <person name="Op den Camp H."/>
            <person name="Overmann J."/>
            <person name="Amann R."/>
            <person name="Jetten M.S.M."/>
            <person name="Mascher T."/>
            <person name="Medema M.H."/>
            <person name="Devos D.P."/>
            <person name="Kaster A.-K."/>
            <person name="Ovreas L."/>
            <person name="Rohde M."/>
            <person name="Galperin M.Y."/>
            <person name="Jogler C."/>
        </authorList>
    </citation>
    <scope>NUCLEOTIDE SEQUENCE [LARGE SCALE GENOMIC DNA]</scope>
    <source>
        <strain evidence="1 2">HG66A1</strain>
    </source>
</reference>
<sequence>MTEKRGVLSLWVFRKIREDLDDSILEEEFGVDDYNEELLELGGSDDWEETPLRDVLSEISLSESWSDQAVEKASKLGITKCRKAFIILNYNYNPKVVTKLPDDPVFIGSFKFNY</sequence>
<gene>
    <name evidence="1" type="ORF">HG66A1_04130</name>
</gene>
<dbReference type="Proteomes" id="UP000320421">
    <property type="component" value="Chromosome"/>
</dbReference>
<dbReference type="AlphaFoldDB" id="A0A517PH06"/>
<keyword evidence="2" id="KW-1185">Reference proteome</keyword>
<dbReference type="RefSeq" id="WP_145180360.1">
    <property type="nucleotide sequence ID" value="NZ_CP036266.1"/>
</dbReference>
<dbReference type="EMBL" id="CP036266">
    <property type="protein sequence ID" value="QDT18651.1"/>
    <property type="molecule type" value="Genomic_DNA"/>
</dbReference>
<name>A0A517PH06_9PLAN</name>